<dbReference type="InterPro" id="IPR000644">
    <property type="entry name" value="CBS_dom"/>
</dbReference>
<comment type="subunit">
    <text evidence="11">Homotetramer.</text>
</comment>
<dbReference type="GO" id="GO:0003938">
    <property type="term" value="F:IMP dehydrogenase activity"/>
    <property type="evidence" value="ECO:0007669"/>
    <property type="project" value="UniProtKB-UniRule"/>
</dbReference>
<evidence type="ECO:0000313" key="17">
    <source>
        <dbReference type="Ensembl" id="ENSCCRP00000181386.1"/>
    </source>
</evidence>
<comment type="similarity">
    <text evidence="11">Belongs to the IMPDH/GMPR family.</text>
</comment>
<feature type="binding site" description="in other chain" evidence="11 14">
    <location>
        <position position="368"/>
    </location>
    <ligand>
        <name>K(+)</name>
        <dbReference type="ChEBI" id="CHEBI:29103"/>
        <note>ligand shared between two tetrameric partners</note>
    </ligand>
</feature>
<dbReference type="CDD" id="cd04601">
    <property type="entry name" value="CBS_pair_IMPDH"/>
    <property type="match status" value="1"/>
</dbReference>
<dbReference type="GO" id="GO:0000166">
    <property type="term" value="F:nucleotide binding"/>
    <property type="evidence" value="ECO:0007669"/>
    <property type="project" value="UniProtKB-UniRule"/>
</dbReference>
<keyword evidence="5 11" id="KW-0560">Oxidoreductase</keyword>
<dbReference type="SMART" id="SM00116">
    <property type="entry name" value="CBS"/>
    <property type="match status" value="2"/>
</dbReference>
<evidence type="ECO:0000256" key="11">
    <source>
        <dbReference type="HAMAP-Rule" id="MF_03156"/>
    </source>
</evidence>
<name>A0A9J8DM09_CYPCA</name>
<keyword evidence="2 11" id="KW-0332">GMP biosynthesis</keyword>
<comment type="caution">
    <text evidence="11">Lacks conserved residue(s) required for the propagation of feature annotation.</text>
</comment>
<evidence type="ECO:0000256" key="12">
    <source>
        <dbReference type="PIRSR" id="PIRSR000130-1"/>
    </source>
</evidence>
<keyword evidence="4 11" id="KW-0630">Potassium</keyword>
<feature type="binding site" evidence="11">
    <location>
        <begin position="429"/>
        <end position="430"/>
    </location>
    <ligand>
        <name>IMP</name>
        <dbReference type="ChEBI" id="CHEBI:58053"/>
    </ligand>
</feature>
<evidence type="ECO:0000256" key="8">
    <source>
        <dbReference type="ARBA" id="ARBA00024330"/>
    </source>
</evidence>
<dbReference type="SUPFAM" id="SSF54631">
    <property type="entry name" value="CBS-domain pair"/>
    <property type="match status" value="1"/>
</dbReference>
<reference evidence="17" key="2">
    <citation type="submission" date="2025-09" db="UniProtKB">
        <authorList>
            <consortium name="Ensembl"/>
        </authorList>
    </citation>
    <scope>IDENTIFICATION</scope>
</reference>
<dbReference type="HAMAP" id="MF_01964">
    <property type="entry name" value="IMPDH"/>
    <property type="match status" value="1"/>
</dbReference>
<dbReference type="GO" id="GO:0006183">
    <property type="term" value="P:GTP biosynthetic process"/>
    <property type="evidence" value="ECO:0007669"/>
    <property type="project" value="TreeGrafter"/>
</dbReference>
<feature type="binding site" evidence="11">
    <location>
        <begin position="453"/>
        <end position="457"/>
    </location>
    <ligand>
        <name>IMP</name>
        <dbReference type="ChEBI" id="CHEBI:58053"/>
    </ligand>
</feature>
<feature type="active site" description="Thioimidate intermediate" evidence="11 12">
    <location>
        <position position="373"/>
    </location>
</feature>
<dbReference type="SUPFAM" id="SSF51412">
    <property type="entry name" value="Inosine monophosphate dehydrogenase (IMPDH)"/>
    <property type="match status" value="1"/>
</dbReference>
<dbReference type="EC" id="1.1.1.205" evidence="11"/>
<dbReference type="Proteomes" id="UP001108240">
    <property type="component" value="Unplaced"/>
</dbReference>
<comment type="pathway">
    <text evidence="8 11">Purine metabolism; XMP biosynthesis via de novo pathway; XMP from IMP: step 1/1.</text>
</comment>
<dbReference type="AlphaFoldDB" id="A0A9J8DM09"/>
<evidence type="ECO:0000256" key="5">
    <source>
        <dbReference type="ARBA" id="ARBA00023002"/>
    </source>
</evidence>
<sequence>MADYLISGGTGYIPDDGLSAQQLFSVGDGLTYNDFLILPGFIDFTSDEVDLTSALTKKITLKTPLISSPMDTVTESSMAIAMALMGGIGIIHHNCTPEFQANEVRKVKRFEQGFITDPVVLSPRHTVGDVLEAKVRHGFSGIPITETGKMGSKLVGIVTSRDIDFLSEKDHNKPLEEAMTKREDLVVAPAGVTLKEANDILQRSKKGKLPIVNDKDELVAIIARTDLKKNRDYPLASKDSRKQLLCGAAIGTREDDKYRLDLLMQSGVDVVVLVGQSHCGCSKGNVSFRSLVFEIWNESRCCLLLEGAYLQDQFHDSSQGNSIYQINMIHYIKQKYPDLQVVGGNVVTAAQGKNLIDAGADALRVGMGCGSICITQEVMACGRPQGTSVYKVAEYARRFGVPVIADGGIQTVGHVVKALSLGASTVMMGSLLAATTEAPGEYFFSDGVRLKKYRGMGSLDAMEKNASSQKRYFSEGDKVKVAQGVSGSVQDKGSIHKFVPYLIAGIQHGCQDIGAKSLSVLRSMMYSGELKFEKRTMSAQVEGGVHGLHSYEKRLY</sequence>
<keyword evidence="1 11" id="KW-0479">Metal-binding</keyword>
<comment type="function">
    <text evidence="9">Catalyzes the conversion of inosine 5'-phosphate (IMP) to xanthosine 5'-phosphate (XMP), the first committed and rate-limiting step in the de novo synthesis of guanine nucleotides, and therefore plays an important role in the regulation of cell growth. Could also have a single-stranded nucleic acid-binding activity and could play a role in RNA and/or DNA metabolism. It may also have a role in the development of malignancy and the growth progression of some tumors.</text>
</comment>
<evidence type="ECO:0000256" key="4">
    <source>
        <dbReference type="ARBA" id="ARBA00022958"/>
    </source>
</evidence>
<proteinExistence type="inferred from homology"/>
<dbReference type="PROSITE" id="PS51371">
    <property type="entry name" value="CBS"/>
    <property type="match status" value="2"/>
</dbReference>
<evidence type="ECO:0000259" key="16">
    <source>
        <dbReference type="PROSITE" id="PS51371"/>
    </source>
</evidence>
<dbReference type="PROSITE" id="PS00487">
    <property type="entry name" value="IMP_DH_GMP_RED"/>
    <property type="match status" value="1"/>
</dbReference>
<dbReference type="InterPro" id="IPR001093">
    <property type="entry name" value="IMP_DH_GMPRt"/>
</dbReference>
<feature type="binding site" evidence="11 13">
    <location>
        <begin position="316"/>
        <end position="318"/>
    </location>
    <ligand>
        <name>NAD(+)</name>
        <dbReference type="ChEBI" id="CHEBI:57540"/>
    </ligand>
</feature>
<dbReference type="FunFam" id="3.20.20.70:FF:000086">
    <property type="entry name" value="IMP dehydrogenase, putative"/>
    <property type="match status" value="1"/>
</dbReference>
<dbReference type="SMART" id="SM01240">
    <property type="entry name" value="IMPDH"/>
    <property type="match status" value="1"/>
</dbReference>
<comment type="catalytic activity">
    <reaction evidence="10 11">
        <text>IMP + NAD(+) + H2O = XMP + NADH + H(+)</text>
        <dbReference type="Rhea" id="RHEA:11708"/>
        <dbReference type="ChEBI" id="CHEBI:15377"/>
        <dbReference type="ChEBI" id="CHEBI:15378"/>
        <dbReference type="ChEBI" id="CHEBI:57464"/>
        <dbReference type="ChEBI" id="CHEBI:57540"/>
        <dbReference type="ChEBI" id="CHEBI:57945"/>
        <dbReference type="ChEBI" id="CHEBI:58053"/>
        <dbReference type="EC" id="1.1.1.205"/>
    </reaction>
</comment>
<keyword evidence="6 11" id="KW-0520">NAD</keyword>
<evidence type="ECO:0000256" key="10">
    <source>
        <dbReference type="ARBA" id="ARBA00048028"/>
    </source>
</evidence>
<protein>
    <recommendedName>
        <fullName evidence="11">Inosine-5'-monophosphate dehydrogenase</fullName>
        <shortName evidence="11">IMP dehydrogenase</shortName>
        <shortName evidence="11">IMPD</shortName>
        <shortName evidence="11">IMPDH</shortName>
        <ecNumber evidence="11">1.1.1.205</ecNumber>
    </recommendedName>
</protein>
<feature type="binding site" evidence="11">
    <location>
        <position position="483"/>
    </location>
    <ligand>
        <name>IMP</name>
        <dbReference type="ChEBI" id="CHEBI:58053"/>
    </ligand>
</feature>
<dbReference type="GO" id="GO:0046872">
    <property type="term" value="F:metal ion binding"/>
    <property type="evidence" value="ECO:0007669"/>
    <property type="project" value="UniProtKB-UniRule"/>
</dbReference>
<comment type="activity regulation">
    <text evidence="11">Mycophenolic acid (MPA) is a non-competitive inhibitor that prevents formation of the closed enzyme conformation by binding to the same site as the amobile flap. In contrast, mizoribine monophosphate (MZP) is a competitive inhibitor that induces the closed conformation. MPA is a potent inhibitor of mammalian IMPDHs but a poor inhibitor of the bacterial enzymes. MZP is a more potent inhibitor of bacterial IMPDH.</text>
</comment>
<evidence type="ECO:0000313" key="18">
    <source>
        <dbReference type="Proteomes" id="UP001108240"/>
    </source>
</evidence>
<reference evidence="17" key="1">
    <citation type="submission" date="2025-08" db="UniProtKB">
        <authorList>
            <consortium name="Ensembl"/>
        </authorList>
    </citation>
    <scope>IDENTIFICATION</scope>
</reference>
<dbReference type="GO" id="GO:0005634">
    <property type="term" value="C:nucleus"/>
    <property type="evidence" value="ECO:0007669"/>
    <property type="project" value="UniProtKB-SubCell"/>
</dbReference>
<dbReference type="GO" id="GO:0005737">
    <property type="term" value="C:cytoplasm"/>
    <property type="evidence" value="ECO:0007669"/>
    <property type="project" value="UniProtKB-SubCell"/>
</dbReference>
<dbReference type="PANTHER" id="PTHR11911:SF129">
    <property type="entry name" value="INOSINE-5'-MONOPHOSPHATE DEHYDROGENASE 1B"/>
    <property type="match status" value="1"/>
</dbReference>
<evidence type="ECO:0000256" key="6">
    <source>
        <dbReference type="ARBA" id="ARBA00023027"/>
    </source>
</evidence>
<dbReference type="GeneTree" id="ENSGT00940000154156"/>
<evidence type="ECO:0000256" key="13">
    <source>
        <dbReference type="PIRSR" id="PIRSR000130-3"/>
    </source>
</evidence>
<feature type="binding site" evidence="11">
    <location>
        <position position="371"/>
    </location>
    <ligand>
        <name>IMP</name>
        <dbReference type="ChEBI" id="CHEBI:58053"/>
    </ligand>
</feature>
<feature type="binding site" description="in other chain" evidence="11 14">
    <location>
        <position position="373"/>
    </location>
    <ligand>
        <name>K(+)</name>
        <dbReference type="ChEBI" id="CHEBI:29103"/>
        <note>ligand shared between two tetrameric partners</note>
    </ligand>
</feature>
<dbReference type="PIRSF" id="PIRSF000130">
    <property type="entry name" value="IMPDH"/>
    <property type="match status" value="1"/>
</dbReference>
<evidence type="ECO:0000256" key="7">
    <source>
        <dbReference type="ARBA" id="ARBA00023122"/>
    </source>
</evidence>
<feature type="binding site" description="in other chain" evidence="11 14">
    <location>
        <position position="370"/>
    </location>
    <ligand>
        <name>K(+)</name>
        <dbReference type="ChEBI" id="CHEBI:29103"/>
        <note>ligand shared between two tetrameric partners</note>
    </ligand>
</feature>
<comment type="subcellular location">
    <subcellularLocation>
        <location evidence="11">Cytoplasm</location>
    </subcellularLocation>
    <subcellularLocation>
        <location evidence="11">Nucleus</location>
    </subcellularLocation>
</comment>
<gene>
    <name evidence="11" type="primary">IMPDH</name>
</gene>
<dbReference type="InterPro" id="IPR013785">
    <property type="entry name" value="Aldolase_TIM"/>
</dbReference>
<dbReference type="PANTHER" id="PTHR11911">
    <property type="entry name" value="INOSINE-5-MONOPHOSPHATE DEHYDROGENASE RELATED"/>
    <property type="match status" value="1"/>
</dbReference>
<dbReference type="InterPro" id="IPR015875">
    <property type="entry name" value="IMP_DH/GMP_Rdtase_CS"/>
</dbReference>
<dbReference type="Ensembl" id="ENSCCRT00000114162.1">
    <property type="protein sequence ID" value="ENSCCRP00000181386.1"/>
    <property type="gene ID" value="ENSCCRG00000053839.1"/>
</dbReference>
<feature type="binding site" evidence="11">
    <location>
        <position position="538"/>
    </location>
    <ligand>
        <name>K(+)</name>
        <dbReference type="ChEBI" id="CHEBI:29103"/>
        <note>ligand shared between two tetrameric partners</note>
    </ligand>
</feature>
<comment type="cofactor">
    <cofactor evidence="11">
        <name>K(+)</name>
        <dbReference type="ChEBI" id="CHEBI:29103"/>
    </cofactor>
</comment>
<dbReference type="FunFam" id="3.20.20.70:FF:000424">
    <property type="entry name" value="Inosine-5'-monophosphate dehydrogenase 2"/>
    <property type="match status" value="1"/>
</dbReference>
<feature type="domain" description="CBS" evidence="16">
    <location>
        <begin position="179"/>
        <end position="237"/>
    </location>
</feature>
<evidence type="ECO:0000256" key="14">
    <source>
        <dbReference type="PIRSR" id="PIRSR000130-4"/>
    </source>
</evidence>
<keyword evidence="7 15" id="KW-0129">CBS domain</keyword>
<evidence type="ECO:0000256" key="15">
    <source>
        <dbReference type="PROSITE-ProRule" id="PRU00703"/>
    </source>
</evidence>
<evidence type="ECO:0000256" key="2">
    <source>
        <dbReference type="ARBA" id="ARBA00022749"/>
    </source>
</evidence>
<feature type="binding site" evidence="11">
    <location>
        <begin position="406"/>
        <end position="408"/>
    </location>
    <ligand>
        <name>IMP</name>
        <dbReference type="ChEBI" id="CHEBI:58053"/>
    </ligand>
</feature>
<dbReference type="Pfam" id="PF00478">
    <property type="entry name" value="IMPDH"/>
    <property type="match status" value="2"/>
</dbReference>
<dbReference type="Gene3D" id="3.20.20.70">
    <property type="entry name" value="Aldolase class I"/>
    <property type="match status" value="2"/>
</dbReference>
<feature type="binding site" evidence="11 13">
    <location>
        <begin position="366"/>
        <end position="368"/>
    </location>
    <ligand>
        <name>NAD(+)</name>
        <dbReference type="ChEBI" id="CHEBI:57540"/>
    </ligand>
</feature>
<organism evidence="17 18">
    <name type="scientific">Cyprinus carpio carpio</name>
    <dbReference type="NCBI Taxonomy" id="630221"/>
    <lineage>
        <taxon>Eukaryota</taxon>
        <taxon>Metazoa</taxon>
        <taxon>Chordata</taxon>
        <taxon>Craniata</taxon>
        <taxon>Vertebrata</taxon>
        <taxon>Euteleostomi</taxon>
        <taxon>Actinopterygii</taxon>
        <taxon>Neopterygii</taxon>
        <taxon>Teleostei</taxon>
        <taxon>Ostariophysi</taxon>
        <taxon>Cypriniformes</taxon>
        <taxon>Cyprinidae</taxon>
        <taxon>Cyprininae</taxon>
        <taxon>Cyprinus</taxon>
    </lineage>
</organism>
<feature type="domain" description="CBS" evidence="16">
    <location>
        <begin position="114"/>
        <end position="175"/>
    </location>
</feature>
<dbReference type="GO" id="GO:0006177">
    <property type="term" value="P:GMP biosynthetic process"/>
    <property type="evidence" value="ECO:0007669"/>
    <property type="project" value="UniProtKB-UniRule"/>
</dbReference>
<dbReference type="InterPro" id="IPR005990">
    <property type="entry name" value="IMP_DH"/>
</dbReference>
<dbReference type="Pfam" id="PF00571">
    <property type="entry name" value="CBS"/>
    <property type="match status" value="2"/>
</dbReference>
<evidence type="ECO:0000256" key="9">
    <source>
        <dbReference type="ARBA" id="ARBA00046101"/>
    </source>
</evidence>
<evidence type="ECO:0000256" key="3">
    <source>
        <dbReference type="ARBA" id="ARBA00022755"/>
    </source>
</evidence>
<dbReference type="InterPro" id="IPR046342">
    <property type="entry name" value="CBS_dom_sf"/>
</dbReference>
<feature type="active site" description="Proton acceptor" evidence="11 12">
    <location>
        <position position="471"/>
    </location>
</feature>
<accession>A0A9J8DM09</accession>
<keyword evidence="11" id="KW-0539">Nucleus</keyword>
<keyword evidence="18" id="KW-1185">Reference proteome</keyword>
<dbReference type="CDD" id="cd00381">
    <property type="entry name" value="IMPDH"/>
    <property type="match status" value="1"/>
</dbReference>
<evidence type="ECO:0000256" key="1">
    <source>
        <dbReference type="ARBA" id="ARBA00022723"/>
    </source>
</evidence>
<keyword evidence="3 11" id="KW-0658">Purine biosynthesis</keyword>
<keyword evidence="11" id="KW-0963">Cytoplasm</keyword>